<reference evidence="2" key="1">
    <citation type="submission" date="2023-06" db="EMBL/GenBank/DDBJ databases">
        <title>Genome-scale phylogeny and comparative genomics of the fungal order Sordariales.</title>
        <authorList>
            <consortium name="Lawrence Berkeley National Laboratory"/>
            <person name="Hensen N."/>
            <person name="Bonometti L."/>
            <person name="Westerberg I."/>
            <person name="Brannstrom I.O."/>
            <person name="Guillou S."/>
            <person name="Cros-Aarteil S."/>
            <person name="Calhoun S."/>
            <person name="Haridas S."/>
            <person name="Kuo A."/>
            <person name="Mondo S."/>
            <person name="Pangilinan J."/>
            <person name="Riley R."/>
            <person name="Labutti K."/>
            <person name="Andreopoulos B."/>
            <person name="Lipzen A."/>
            <person name="Chen C."/>
            <person name="Yanf M."/>
            <person name="Daum C."/>
            <person name="Ng V."/>
            <person name="Clum A."/>
            <person name="Steindorff A."/>
            <person name="Ohm R."/>
            <person name="Martin F."/>
            <person name="Silar P."/>
            <person name="Natvig D."/>
            <person name="Lalanne C."/>
            <person name="Gautier V."/>
            <person name="Ament-Velasquez S.L."/>
            <person name="Kruys A."/>
            <person name="Hutchinson M.I."/>
            <person name="Powell A.J."/>
            <person name="Barry K."/>
            <person name="Miller A.N."/>
            <person name="Grigoriev I.V."/>
            <person name="Debuchy R."/>
            <person name="Gladieux P."/>
            <person name="Thoren M.H."/>
            <person name="Johannesson H."/>
        </authorList>
    </citation>
    <scope>NUCLEOTIDE SEQUENCE</scope>
    <source>
        <strain evidence="2">SMH2532-1</strain>
    </source>
</reference>
<dbReference type="EMBL" id="JAULSV010000007">
    <property type="protein sequence ID" value="KAK0639659.1"/>
    <property type="molecule type" value="Genomic_DNA"/>
</dbReference>
<dbReference type="SUPFAM" id="SSF56112">
    <property type="entry name" value="Protein kinase-like (PK-like)"/>
    <property type="match status" value="1"/>
</dbReference>
<proteinExistence type="predicted"/>
<accession>A0AA39XSY1</accession>
<dbReference type="Proteomes" id="UP001174936">
    <property type="component" value="Unassembled WGS sequence"/>
</dbReference>
<evidence type="ECO:0000313" key="3">
    <source>
        <dbReference type="Proteomes" id="UP001174936"/>
    </source>
</evidence>
<evidence type="ECO:0000256" key="1">
    <source>
        <dbReference type="SAM" id="MobiDB-lite"/>
    </source>
</evidence>
<organism evidence="2 3">
    <name type="scientific">Cercophora newfieldiana</name>
    <dbReference type="NCBI Taxonomy" id="92897"/>
    <lineage>
        <taxon>Eukaryota</taxon>
        <taxon>Fungi</taxon>
        <taxon>Dikarya</taxon>
        <taxon>Ascomycota</taxon>
        <taxon>Pezizomycotina</taxon>
        <taxon>Sordariomycetes</taxon>
        <taxon>Sordariomycetidae</taxon>
        <taxon>Sordariales</taxon>
        <taxon>Lasiosphaeriaceae</taxon>
        <taxon>Cercophora</taxon>
    </lineage>
</organism>
<evidence type="ECO:0008006" key="4">
    <source>
        <dbReference type="Google" id="ProtNLM"/>
    </source>
</evidence>
<dbReference type="InterPro" id="IPR011009">
    <property type="entry name" value="Kinase-like_dom_sf"/>
</dbReference>
<comment type="caution">
    <text evidence="2">The sequence shown here is derived from an EMBL/GenBank/DDBJ whole genome shotgun (WGS) entry which is preliminary data.</text>
</comment>
<dbReference type="AlphaFoldDB" id="A0AA39XSY1"/>
<name>A0AA39XSY1_9PEZI</name>
<keyword evidence="3" id="KW-1185">Reference proteome</keyword>
<feature type="region of interest" description="Disordered" evidence="1">
    <location>
        <begin position="339"/>
        <end position="362"/>
    </location>
</feature>
<evidence type="ECO:0000313" key="2">
    <source>
        <dbReference type="EMBL" id="KAK0639659.1"/>
    </source>
</evidence>
<protein>
    <recommendedName>
        <fullName evidence="4">Protein kinase domain-containing protein</fullName>
    </recommendedName>
</protein>
<sequence>MTPGYRYVHVLEGEEDDVKYFFVENLGASDIYRTQLVLQQRDDGLFRPLVRKIYQRRTLRSQGKTETDKLHEHDIKTTTSLRRAILKTNVEPRIAAYQSQVSFAVLNRDKYFRVSYWTFQNGGTLHSFLKKFRKQKVTVPSHFVAHVLHQLLQTLDQMYKLPEPVFHGAITVNNLHLHFDPSASSSRPPNLILTNFSQASTAPFPKRGAEWDIPAVVDLIRTHFPGFWAVSSTLDSLHTVFLSNRTAARHSRSDTNLIKFAIPCLKQPITMLQGELSSTKEEWKNAVAFRKSISHGRATPMQPKTYESIDEILDATGVLGPWKVGKMDMNTGKVKVLREEASFHRPNTGNDGSDTEDSDDDVEEGGFVVLDEHDCDEDEGWVVSNRNAGTRQQSARMGLESLGQLGQFAQLGQKLLDKVFPRL</sequence>
<gene>
    <name evidence="2" type="ORF">B0T16DRAFT_463309</name>
</gene>
<feature type="compositionally biased region" description="Acidic residues" evidence="1">
    <location>
        <begin position="353"/>
        <end position="362"/>
    </location>
</feature>